<dbReference type="SUPFAM" id="SSF48371">
    <property type="entry name" value="ARM repeat"/>
    <property type="match status" value="2"/>
</dbReference>
<evidence type="ECO:0000259" key="5">
    <source>
        <dbReference type="Pfam" id="PF12460"/>
    </source>
</evidence>
<evidence type="ECO:0000256" key="1">
    <source>
        <dbReference type="ARBA" id="ARBA00004123"/>
    </source>
</evidence>
<comment type="caution">
    <text evidence="7">The sequence shown here is derived from an EMBL/GenBank/DDBJ whole genome shotgun (WGS) entry which is preliminary data.</text>
</comment>
<keyword evidence="8" id="KW-1185">Reference proteome</keyword>
<comment type="subcellular location">
    <subcellularLocation>
        <location evidence="1 4">Nucleus</location>
    </subcellularLocation>
</comment>
<dbReference type="Pfam" id="PF12460">
    <property type="entry name" value="MMS19_C"/>
    <property type="match status" value="1"/>
</dbReference>
<dbReference type="EMBL" id="JAAQPE010000118">
    <property type="protein sequence ID" value="KAF5684953.1"/>
    <property type="molecule type" value="Genomic_DNA"/>
</dbReference>
<dbReference type="InterPro" id="IPR039920">
    <property type="entry name" value="MMS19"/>
</dbReference>
<dbReference type="PANTHER" id="PTHR12891:SF0">
    <property type="entry name" value="MMS19 NUCLEOTIDE EXCISION REPAIR PROTEIN HOMOLOG"/>
    <property type="match status" value="1"/>
</dbReference>
<dbReference type="GO" id="GO:0006281">
    <property type="term" value="P:DNA repair"/>
    <property type="evidence" value="ECO:0007669"/>
    <property type="project" value="UniProtKB-UniRule"/>
</dbReference>
<comment type="function">
    <text evidence="4">Key component of the cytosolic iron-sulfur protein assembly (CIA) complex, a multiprotein complex that mediates the incorporation of iron-sulfur cluster into apoproteins specifically involved in DNA metabolism and genomic integrity. In the CIA complex, MMS19 acts as an adapter between early-acting CIA components and a subset of cellular target iron-sulfur proteins.</text>
</comment>
<evidence type="ECO:0000256" key="2">
    <source>
        <dbReference type="ARBA" id="ARBA00022737"/>
    </source>
</evidence>
<reference evidence="7 8" key="2">
    <citation type="submission" date="2020-05" db="EMBL/GenBank/DDBJ databases">
        <title>Identification and distribution of gene clusters putatively required for synthesis of sphingolipid metabolism inhibitors in phylogenetically diverse species of the filamentous fungus Fusarium.</title>
        <authorList>
            <person name="Kim H.-S."/>
            <person name="Busman M."/>
            <person name="Brown D.W."/>
            <person name="Divon H."/>
            <person name="Uhlig S."/>
            <person name="Proctor R.H."/>
        </authorList>
    </citation>
    <scope>NUCLEOTIDE SEQUENCE [LARGE SCALE GENOMIC DNA]</scope>
    <source>
        <strain evidence="7 8">NRRL 25331</strain>
    </source>
</reference>
<gene>
    <name evidence="7" type="ORF">FCIRC_3701</name>
</gene>
<keyword evidence="4" id="KW-0234">DNA repair</keyword>
<dbReference type="InterPro" id="IPR029240">
    <property type="entry name" value="MMS19_N"/>
</dbReference>
<sequence>MADFRQWALEFVLAENEGQQTAIAKKAANEIQTAAANTNPVARWVEAVQPWMPGGGNEAENETPDWTARAKALEFLSRTLDFLSNDILKPSQVKLMVSFFGAMFEVDHKAGIMPSASALSRIVAMKSFQRHMGHDIIQKVCSLKDDFPRQVSKTRLEIYELIRLLMTTPGVASDLQNTHGSSAGFMLDLIQLCRSERDPECLMVWFDILRLFMSEYTVSQDVLEEVYGVFKPYFPISLPRASQVAITPEELKLALRKCFSANHLLADKVFPFLLGKLDQGDAVTVNVKLDILKTMQACLDEYSHPQKAIAPYANQIWGSLKYEVRNGEIEDTIWGTLEVLKSLTRRLTGDSLRDYTLSVTRDCVPDLATTMYTSPAGRLMVSVLSSKPSAFVLMAAPVITHIKENLRHPKAPVHTQDLLKVLHVILETRFLLVDTNMAAEDREDFAAIDGFFKSLYEDVFKNPVNLGSKPDASYDDVKVATQAVPGAGVLVCQRPSKSLDLSNNGASDISQRLLPESTCSEICSSLFAILKKSGPGYPRSSGGDELVNDAAQALQRAIRYFPRGFNGLVDESLSIIRSSRQNGNVPDTVETIKTLGGLVAYLGSSELPFTPRDGFDHFIYSIRAFLSELFDSLESKSDPEIWCALVATIQSTIRYFNDACLAKNPDKEFSIEDEPLQKIGSAYPALSKQALSLSDDFANVDEVSGHQYLHLISTLAGFVVHEFSETQQTSLKAESFAISLFRDDSIAVPETTPEAQSSLENGSSWSWLASEVPNVLAFGILQALQPSAVSRLFDTGVAQELILSGFAADTNFSRPVTLSILTILANKFKIETVPSLIAALEQRSSSLLPASTSGNDASRLEQITSIYALVAGMARRYSGKEAKTLLDVVKESPKDPQLGAELARRLEMIVAPQQPLTKECYAIVKPLWTQKVYFQLVSPMLQAATGKEAEAQGQQAKANYSTAVLLMVKHMSFTIYEADADSILRISIGVAQNSGIGPETKAALDVIKNTFAEAPEKGKGHIRSIIKICSSVFSHKPSPKSVDIETEGACGKLALEIVGSLPQTYDSQHLIPHAPQVQRQLTLVCGHRVREVRKTARLARAAWADLK</sequence>
<evidence type="ECO:0000313" key="7">
    <source>
        <dbReference type="EMBL" id="KAF5684953.1"/>
    </source>
</evidence>
<evidence type="ECO:0000256" key="4">
    <source>
        <dbReference type="RuleBase" id="RU367072"/>
    </source>
</evidence>
<protein>
    <recommendedName>
        <fullName evidence="4">MMS19 nucleotide excision repair protein</fullName>
    </recommendedName>
</protein>
<organism evidence="7 8">
    <name type="scientific">Fusarium circinatum</name>
    <name type="common">Pitch canker fungus</name>
    <name type="synonym">Gibberella circinata</name>
    <dbReference type="NCBI Taxonomy" id="48490"/>
    <lineage>
        <taxon>Eukaryota</taxon>
        <taxon>Fungi</taxon>
        <taxon>Dikarya</taxon>
        <taxon>Ascomycota</taxon>
        <taxon>Pezizomycotina</taxon>
        <taxon>Sordariomycetes</taxon>
        <taxon>Hypocreomycetidae</taxon>
        <taxon>Hypocreales</taxon>
        <taxon>Nectriaceae</taxon>
        <taxon>Fusarium</taxon>
        <taxon>Fusarium fujikuroi species complex</taxon>
    </lineage>
</organism>
<evidence type="ECO:0000256" key="3">
    <source>
        <dbReference type="ARBA" id="ARBA00023242"/>
    </source>
</evidence>
<reference evidence="8" key="1">
    <citation type="journal article" date="2020" name="BMC Genomics">
        <title>Correction to: Identification and distribution of gene clusters required for synthesis of sphingolipid metabolism inhibitors in diverse species of the filamentous fungus Fusarium.</title>
        <authorList>
            <person name="Kim H.S."/>
            <person name="Lohmar J.M."/>
            <person name="Busman M."/>
            <person name="Brown D.W."/>
            <person name="Naumann T.A."/>
            <person name="Divon H.H."/>
            <person name="Lysoe E."/>
            <person name="Uhlig S."/>
            <person name="Proctor R.H."/>
        </authorList>
    </citation>
    <scope>NUCLEOTIDE SEQUENCE [LARGE SCALE GENOMIC DNA]</scope>
    <source>
        <strain evidence="8">NRRL 25331</strain>
    </source>
</reference>
<dbReference type="InterPro" id="IPR024687">
    <property type="entry name" value="MMS19_C"/>
</dbReference>
<name>A0A8H5U8X4_FUSCI</name>
<feature type="domain" description="MMS19 C-terminal" evidence="5">
    <location>
        <begin position="681"/>
        <end position="1026"/>
    </location>
</feature>
<dbReference type="AlphaFoldDB" id="A0A8H5U8X4"/>
<dbReference type="GO" id="GO:0051604">
    <property type="term" value="P:protein maturation"/>
    <property type="evidence" value="ECO:0007669"/>
    <property type="project" value="UniProtKB-UniRule"/>
</dbReference>
<feature type="domain" description="MMS19 N-terminal" evidence="6">
    <location>
        <begin position="65"/>
        <end position="324"/>
    </location>
</feature>
<dbReference type="GO" id="GO:0016226">
    <property type="term" value="P:iron-sulfur cluster assembly"/>
    <property type="evidence" value="ECO:0007669"/>
    <property type="project" value="UniProtKB-UniRule"/>
</dbReference>
<dbReference type="GO" id="GO:0005634">
    <property type="term" value="C:nucleus"/>
    <property type="evidence" value="ECO:0007669"/>
    <property type="project" value="UniProtKB-SubCell"/>
</dbReference>
<dbReference type="Proteomes" id="UP000572754">
    <property type="component" value="Unassembled WGS sequence"/>
</dbReference>
<evidence type="ECO:0000259" key="6">
    <source>
        <dbReference type="Pfam" id="PF14500"/>
    </source>
</evidence>
<dbReference type="PANTHER" id="PTHR12891">
    <property type="entry name" value="DNA REPAIR/TRANSCRIPTION PROTEIN MET18/MMS19"/>
    <property type="match status" value="1"/>
</dbReference>
<accession>A0A8H5U8X4</accession>
<keyword evidence="4" id="KW-0227">DNA damage</keyword>
<keyword evidence="2" id="KW-0677">Repeat</keyword>
<dbReference type="GO" id="GO:0097361">
    <property type="term" value="C:cytosolic [4Fe-4S] assembly targeting complex"/>
    <property type="evidence" value="ECO:0007669"/>
    <property type="project" value="UniProtKB-UniRule"/>
</dbReference>
<evidence type="ECO:0000313" key="8">
    <source>
        <dbReference type="Proteomes" id="UP000572754"/>
    </source>
</evidence>
<dbReference type="Pfam" id="PF14500">
    <property type="entry name" value="MMS19_N"/>
    <property type="match status" value="1"/>
</dbReference>
<dbReference type="InterPro" id="IPR016024">
    <property type="entry name" value="ARM-type_fold"/>
</dbReference>
<proteinExistence type="inferred from homology"/>
<keyword evidence="3 4" id="KW-0539">Nucleus</keyword>
<comment type="similarity">
    <text evidence="4">Belongs to the MET18/MMS19 family.</text>
</comment>